<dbReference type="GO" id="GO:0003677">
    <property type="term" value="F:DNA binding"/>
    <property type="evidence" value="ECO:0007669"/>
    <property type="project" value="UniProtKB-KW"/>
</dbReference>
<protein>
    <submittedName>
        <fullName evidence="5">Regulatory protein, gntR family</fullName>
    </submittedName>
</protein>
<dbReference type="InterPro" id="IPR000524">
    <property type="entry name" value="Tscrpt_reg_HTH_GntR"/>
</dbReference>
<dbReference type="CDD" id="cd07377">
    <property type="entry name" value="WHTH_GntR"/>
    <property type="match status" value="1"/>
</dbReference>
<dbReference type="PANTHER" id="PTHR43537">
    <property type="entry name" value="TRANSCRIPTIONAL REGULATOR, GNTR FAMILY"/>
    <property type="match status" value="1"/>
</dbReference>
<reference evidence="5 6" key="1">
    <citation type="submission" date="2016-10" db="EMBL/GenBank/DDBJ databases">
        <authorList>
            <person name="de Groot N.N."/>
        </authorList>
    </citation>
    <scope>NUCLEOTIDE SEQUENCE [LARGE SCALE GENOMIC DNA]</scope>
    <source>
        <strain evidence="5 6">CCM7597</strain>
    </source>
</reference>
<evidence type="ECO:0000256" key="3">
    <source>
        <dbReference type="ARBA" id="ARBA00023163"/>
    </source>
</evidence>
<evidence type="ECO:0000256" key="1">
    <source>
        <dbReference type="ARBA" id="ARBA00023015"/>
    </source>
</evidence>
<dbReference type="PANTHER" id="PTHR43537:SF5">
    <property type="entry name" value="UXU OPERON TRANSCRIPTIONAL REGULATOR"/>
    <property type="match status" value="1"/>
</dbReference>
<accession>A0A1H4AGQ8</accession>
<evidence type="ECO:0000256" key="2">
    <source>
        <dbReference type="ARBA" id="ARBA00023125"/>
    </source>
</evidence>
<dbReference type="Pfam" id="PF00392">
    <property type="entry name" value="GntR"/>
    <property type="match status" value="1"/>
</dbReference>
<dbReference type="InterPro" id="IPR036388">
    <property type="entry name" value="WH-like_DNA-bd_sf"/>
</dbReference>
<keyword evidence="3" id="KW-0804">Transcription</keyword>
<dbReference type="PROSITE" id="PS50949">
    <property type="entry name" value="HTH_GNTR"/>
    <property type="match status" value="1"/>
</dbReference>
<dbReference type="SUPFAM" id="SSF46785">
    <property type="entry name" value="Winged helix' DNA-binding domain"/>
    <property type="match status" value="1"/>
</dbReference>
<keyword evidence="1" id="KW-0805">Transcription regulation</keyword>
<dbReference type="InterPro" id="IPR036390">
    <property type="entry name" value="WH_DNA-bd_sf"/>
</dbReference>
<dbReference type="STRING" id="571932.SAMN05421743_10487"/>
<sequence length="223" mass="26106">MIMSKKYQLETVPRMFEEVIRQIILYIQDEELKKGDKLPPERKLSELLEVSRSSVREGLRILELLKYLESRQGGGTFVSEPPPFLIPMTITQNQTGSKELNKYFDIALMNAERIIFTSLKQDTSISLQSGKNEDFWKEFSVWINELGKQLSNEYYISLWNNIYTLLTSHHFFQTLTSPLKLDDLKIAFYKKDRQTLQGFFQSLQEQSNSVDGINEDGSYDEHR</sequence>
<dbReference type="Proteomes" id="UP000198584">
    <property type="component" value="Unassembled WGS sequence"/>
</dbReference>
<evidence type="ECO:0000313" key="5">
    <source>
        <dbReference type="EMBL" id="SEA34901.1"/>
    </source>
</evidence>
<dbReference type="AlphaFoldDB" id="A0A1H4AGQ8"/>
<dbReference type="SMART" id="SM00345">
    <property type="entry name" value="HTH_GNTR"/>
    <property type="match status" value="1"/>
</dbReference>
<dbReference type="PRINTS" id="PR00035">
    <property type="entry name" value="HTHGNTR"/>
</dbReference>
<organism evidence="5 6">
    <name type="scientific">Thalassobacillus cyri</name>
    <dbReference type="NCBI Taxonomy" id="571932"/>
    <lineage>
        <taxon>Bacteria</taxon>
        <taxon>Bacillati</taxon>
        <taxon>Bacillota</taxon>
        <taxon>Bacilli</taxon>
        <taxon>Bacillales</taxon>
        <taxon>Bacillaceae</taxon>
        <taxon>Thalassobacillus</taxon>
    </lineage>
</organism>
<feature type="domain" description="HTH gntR-type" evidence="4">
    <location>
        <begin position="13"/>
        <end position="81"/>
    </location>
</feature>
<dbReference type="GO" id="GO:0003700">
    <property type="term" value="F:DNA-binding transcription factor activity"/>
    <property type="evidence" value="ECO:0007669"/>
    <property type="project" value="InterPro"/>
</dbReference>
<evidence type="ECO:0000259" key="4">
    <source>
        <dbReference type="PROSITE" id="PS50949"/>
    </source>
</evidence>
<proteinExistence type="predicted"/>
<name>A0A1H4AGQ8_9BACI</name>
<keyword evidence="2" id="KW-0238">DNA-binding</keyword>
<dbReference type="Gene3D" id="1.10.10.10">
    <property type="entry name" value="Winged helix-like DNA-binding domain superfamily/Winged helix DNA-binding domain"/>
    <property type="match status" value="1"/>
</dbReference>
<dbReference type="OrthoDB" id="369138at2"/>
<gene>
    <name evidence="5" type="ORF">SAMN05421743_10487</name>
</gene>
<dbReference type="EMBL" id="FNQR01000004">
    <property type="protein sequence ID" value="SEA34901.1"/>
    <property type="molecule type" value="Genomic_DNA"/>
</dbReference>
<keyword evidence="6" id="KW-1185">Reference proteome</keyword>
<evidence type="ECO:0000313" key="6">
    <source>
        <dbReference type="Proteomes" id="UP000198584"/>
    </source>
</evidence>